<keyword evidence="3" id="KW-1185">Reference proteome</keyword>
<organism evidence="2 3">
    <name type="scientific">Rubellimicrobium aerolatum</name>
    <dbReference type="NCBI Taxonomy" id="490979"/>
    <lineage>
        <taxon>Bacteria</taxon>
        <taxon>Pseudomonadati</taxon>
        <taxon>Pseudomonadota</taxon>
        <taxon>Alphaproteobacteria</taxon>
        <taxon>Rhodobacterales</taxon>
        <taxon>Roseobacteraceae</taxon>
        <taxon>Rubellimicrobium</taxon>
    </lineage>
</organism>
<dbReference type="RefSeq" id="WP_209843502.1">
    <property type="nucleotide sequence ID" value="NZ_JAGGJP010000035.1"/>
</dbReference>
<evidence type="ECO:0000313" key="3">
    <source>
        <dbReference type="Proteomes" id="UP001596056"/>
    </source>
</evidence>
<evidence type="ECO:0000259" key="1">
    <source>
        <dbReference type="Pfam" id="PF21834"/>
    </source>
</evidence>
<dbReference type="EMBL" id="JBHSNA010000038">
    <property type="protein sequence ID" value="MFC5568354.1"/>
    <property type="molecule type" value="Genomic_DNA"/>
</dbReference>
<sequence>MPRYFFHLVGSPMPEDSLGTVCPGPEDARSQAVVAAGEMLRDIDGAFWDGPEWRMHVTDEEGATVCEIRISGRGPSA</sequence>
<protein>
    <submittedName>
        <fullName evidence="2">DUF6894 family protein</fullName>
    </submittedName>
</protein>
<comment type="caution">
    <text evidence="2">The sequence shown here is derived from an EMBL/GenBank/DDBJ whole genome shotgun (WGS) entry which is preliminary data.</text>
</comment>
<evidence type="ECO:0000313" key="2">
    <source>
        <dbReference type="EMBL" id="MFC5568354.1"/>
    </source>
</evidence>
<accession>A0ABW0SI27</accession>
<dbReference type="Pfam" id="PF21834">
    <property type="entry name" value="DUF6894"/>
    <property type="match status" value="1"/>
</dbReference>
<name>A0ABW0SI27_9RHOB</name>
<reference evidence="3" key="1">
    <citation type="journal article" date="2019" name="Int. J. Syst. Evol. Microbiol.">
        <title>The Global Catalogue of Microorganisms (GCM) 10K type strain sequencing project: providing services to taxonomists for standard genome sequencing and annotation.</title>
        <authorList>
            <consortium name="The Broad Institute Genomics Platform"/>
            <consortium name="The Broad Institute Genome Sequencing Center for Infectious Disease"/>
            <person name="Wu L."/>
            <person name="Ma J."/>
        </authorList>
    </citation>
    <scope>NUCLEOTIDE SEQUENCE [LARGE SCALE GENOMIC DNA]</scope>
    <source>
        <strain evidence="3">KACC 11588</strain>
    </source>
</reference>
<dbReference type="Proteomes" id="UP001596056">
    <property type="component" value="Unassembled WGS sequence"/>
</dbReference>
<feature type="domain" description="DUF6894" evidence="1">
    <location>
        <begin position="3"/>
        <end position="70"/>
    </location>
</feature>
<dbReference type="InterPro" id="IPR054189">
    <property type="entry name" value="DUF6894"/>
</dbReference>
<proteinExistence type="predicted"/>
<gene>
    <name evidence="2" type="ORF">ACFPOC_18300</name>
</gene>